<gene>
    <name evidence="2" type="ORF">CA264_00475</name>
</gene>
<accession>A0A1X9YME6</accession>
<dbReference type="RefSeq" id="WP_036777934.1">
    <property type="nucleotide sequence ID" value="NZ_CP021235.1"/>
</dbReference>
<dbReference type="Gene3D" id="2.60.40.1120">
    <property type="entry name" value="Carboxypeptidase-like, regulatory domain"/>
    <property type="match status" value="1"/>
</dbReference>
<dbReference type="KEGG" id="pact:CA264_00475"/>
<dbReference type="AlphaFoldDB" id="A0A1X9YME6"/>
<feature type="chain" id="PRO_5011010399" description="Carboxypeptidase-like regulatory domain-containing protein" evidence="1">
    <location>
        <begin position="22"/>
        <end position="830"/>
    </location>
</feature>
<keyword evidence="3" id="KW-1185">Reference proteome</keyword>
<sequence>MVLRKFTLLLLFILTAATGFAQVRIAGQVTDAVTGEALPFVSIYVKNTSLGTSTDVSGAFAMRLATAPDSITASFVGYLPQTLPVQKGVAAQTVNFKLRTNAQQLQEVVIRPGENPAWAIMRRVMDNKHVNDKRKLTAYQYEAYTKMQFDVDNVGQRKGKGVVGKAITSLVDSQLYLAGEDGRRVLPFFISESLSDVYYTREPKRSKEIIKATKVTGIGLQDGTLVSQVIGSNYQDYNFYQNWVSVLQKNFISPIADGWKGYYNYELEDSTYIGDDWCYELSFKQKRAQDLAFNGRMWISADGYALRRIDVKVSKSANINFVESIALKQELLPVGERAWMPASTDVAIKLVGLTPKRPGILASVHTSYKDVVVNQPEKPAFFDKPVELLSSATKQTENFWEKRRHDSLTVADQQVYATINAIREAPKVQRFTNLVTTLSTGYRSFGKVSWGPWPYTYAYNDVEGHRLQVGGKTNIHFSDKLELRGYVAYGTDDQKAKYSVGARYILSRKHWSEIGVEHQEDLQQVGLMSDKLEASPFFMGLSRFGELLGPMMVRKTSVYLQRDVMRNVTERISLRSRRFTPQYDFAYYTEGPEQPDKVASSFTATEVSVLTRFANNEVYVENDNERISLGSGSWPVLSLKYTLGLNNALGSTVDYQRVDAIVEQEFVMGRLGNALYRLEAGKVFSPVPYPLLEVHTGNEMPFYYEATYNLMDYFEFASDTYASLHYEQYFEGLLFNRLPLIKKLKWRVLASSNILYGSLSQKNLDLMPAVTPSGATQESLKALGHTPYVEVGYGIENIFKILRVDAFHRLTYLDEGARKFGLKFSVQFKL</sequence>
<dbReference type="OrthoDB" id="983143at2"/>
<reference evidence="3" key="1">
    <citation type="submission" date="2017-05" db="EMBL/GenBank/DDBJ databases">
        <authorList>
            <person name="Ray J."/>
            <person name="Price M."/>
            <person name="Deutschbauer A."/>
        </authorList>
    </citation>
    <scope>NUCLEOTIDE SEQUENCE [LARGE SCALE GENOMIC DNA]</scope>
    <source>
        <strain evidence="3">DSM 19842</strain>
    </source>
</reference>
<evidence type="ECO:0000313" key="3">
    <source>
        <dbReference type="Proteomes" id="UP000266292"/>
    </source>
</evidence>
<dbReference type="InterPro" id="IPR043741">
    <property type="entry name" value="DUF5686"/>
</dbReference>
<dbReference type="EMBL" id="CP021235">
    <property type="protein sequence ID" value="ARS34034.1"/>
    <property type="molecule type" value="Genomic_DNA"/>
</dbReference>
<name>A0A1X9YME6_9BACT</name>
<dbReference type="InterPro" id="IPR008969">
    <property type="entry name" value="CarboxyPept-like_regulatory"/>
</dbReference>
<dbReference type="STRING" id="709015.GCA_000472485_04273"/>
<dbReference type="Proteomes" id="UP000266292">
    <property type="component" value="Chromosome"/>
</dbReference>
<protein>
    <recommendedName>
        <fullName evidence="4">Carboxypeptidase-like regulatory domain-containing protein</fullName>
    </recommendedName>
</protein>
<feature type="signal peptide" evidence="1">
    <location>
        <begin position="1"/>
        <end position="21"/>
    </location>
</feature>
<evidence type="ECO:0000313" key="2">
    <source>
        <dbReference type="EMBL" id="ARS34034.1"/>
    </source>
</evidence>
<evidence type="ECO:0000256" key="1">
    <source>
        <dbReference type="SAM" id="SignalP"/>
    </source>
</evidence>
<dbReference type="Pfam" id="PF13715">
    <property type="entry name" value="CarbopepD_reg_2"/>
    <property type="match status" value="1"/>
</dbReference>
<dbReference type="SUPFAM" id="SSF49464">
    <property type="entry name" value="Carboxypeptidase regulatory domain-like"/>
    <property type="match status" value="1"/>
</dbReference>
<evidence type="ECO:0008006" key="4">
    <source>
        <dbReference type="Google" id="ProtNLM"/>
    </source>
</evidence>
<dbReference type="Pfam" id="PF18939">
    <property type="entry name" value="DUF5686"/>
    <property type="match status" value="2"/>
</dbReference>
<organism evidence="2 3">
    <name type="scientific">Pontibacter actiniarum</name>
    <dbReference type="NCBI Taxonomy" id="323450"/>
    <lineage>
        <taxon>Bacteria</taxon>
        <taxon>Pseudomonadati</taxon>
        <taxon>Bacteroidota</taxon>
        <taxon>Cytophagia</taxon>
        <taxon>Cytophagales</taxon>
        <taxon>Hymenobacteraceae</taxon>
        <taxon>Pontibacter</taxon>
    </lineage>
</organism>
<proteinExistence type="predicted"/>
<keyword evidence="1" id="KW-0732">Signal</keyword>